<dbReference type="GO" id="GO:0005975">
    <property type="term" value="P:carbohydrate metabolic process"/>
    <property type="evidence" value="ECO:0007669"/>
    <property type="project" value="InterPro"/>
</dbReference>
<dbReference type="Pfam" id="PF00232">
    <property type="entry name" value="Glyco_hydro_1"/>
    <property type="match status" value="1"/>
</dbReference>
<reference evidence="3 4" key="1">
    <citation type="submission" date="2016-02" db="EMBL/GenBank/DDBJ databases">
        <title>Complete genome sequence and transcriptome regulation of the pentose utilising yeast Sugiyamaella lignohabitans.</title>
        <authorList>
            <person name="Bellasio M."/>
            <person name="Peymann A."/>
            <person name="Valli M."/>
            <person name="Sipitzky M."/>
            <person name="Graf A."/>
            <person name="Sauer M."/>
            <person name="Marx H."/>
            <person name="Mattanovich D."/>
        </authorList>
    </citation>
    <scope>NUCLEOTIDE SEQUENCE [LARGE SCALE GENOMIC DNA]</scope>
    <source>
        <strain evidence="3 4">CBS 10342</strain>
    </source>
</reference>
<dbReference type="InterPro" id="IPR017853">
    <property type="entry name" value="GH"/>
</dbReference>
<keyword evidence="2" id="KW-0732">Signal</keyword>
<dbReference type="KEGG" id="slb:AWJ20_4192"/>
<dbReference type="GO" id="GO:0008422">
    <property type="term" value="F:beta-glucosidase activity"/>
    <property type="evidence" value="ECO:0007669"/>
    <property type="project" value="TreeGrafter"/>
</dbReference>
<organism evidence="3 4">
    <name type="scientific">Sugiyamaella lignohabitans</name>
    <dbReference type="NCBI Taxonomy" id="796027"/>
    <lineage>
        <taxon>Eukaryota</taxon>
        <taxon>Fungi</taxon>
        <taxon>Dikarya</taxon>
        <taxon>Ascomycota</taxon>
        <taxon>Saccharomycotina</taxon>
        <taxon>Dipodascomycetes</taxon>
        <taxon>Dipodascales</taxon>
        <taxon>Trichomonascaceae</taxon>
        <taxon>Sugiyamaella</taxon>
    </lineage>
</organism>
<dbReference type="InterPro" id="IPR001360">
    <property type="entry name" value="Glyco_hydro_1"/>
</dbReference>
<sequence>MLVRFLPLLLLALGGLGGAQVLPNRFYNFTSPANYSNSNITNATTSYQRVTNLWDGFQVARGTITHVVEPLPIAKDELTPPPNMKPLHCQYRLPKDFIWGWASSASQIEGAVDADGRGPSVWDNVAHKVPGFLKKNETFDIANNHYYMYKQDFQRLKAMGVPYYSMTISWSRIFPSDSGEVNKAGLQHYIDEVNYLLENGIQPIVTLYHWDIPQVLQDKYGGWLDRKVVQDFANYARVMFEALPKVKLWLTLNEPQVFCNDYADWPDEGVPDHVFPTFGLNSTQRKYICGHNALLAHASAVHIYRTEIEPKYGKGKISFANSWDYTPSYSNSSEDILASERSLDFTAGWFGQPVYIDGEYPQSIRDVVYETLPRFTEEEKSLVLNSTDFYAWDGYTGHPVRASDDFSSCVTSQGDSENWPECFDEVFTLPGDWLIGNRADVGVSNWLYQTPRYFREGIVWAWSHFKPLEIIIPESGFSVWKENEMTEAQARYDDTRVSYLHDYLHQALKLIHEDKVKLSGIIAWSMYDNIEWRQGRDTRFGLQYFDYNHMKVYFKKSAFYMRDFFNHYMTQE</sequence>
<dbReference type="PANTHER" id="PTHR10353">
    <property type="entry name" value="GLYCOSYL HYDROLASE"/>
    <property type="match status" value="1"/>
</dbReference>
<dbReference type="Gene3D" id="3.20.20.80">
    <property type="entry name" value="Glycosidases"/>
    <property type="match status" value="1"/>
</dbReference>
<proteinExistence type="inferred from homology"/>
<evidence type="ECO:0000256" key="1">
    <source>
        <dbReference type="RuleBase" id="RU003690"/>
    </source>
</evidence>
<dbReference type="SUPFAM" id="SSF51445">
    <property type="entry name" value="(Trans)glycosidases"/>
    <property type="match status" value="1"/>
</dbReference>
<evidence type="ECO:0000256" key="2">
    <source>
        <dbReference type="SAM" id="SignalP"/>
    </source>
</evidence>
<dbReference type="PRINTS" id="PR00131">
    <property type="entry name" value="GLHYDRLASE1"/>
</dbReference>
<accession>A0A167C976</accession>
<evidence type="ECO:0000313" key="4">
    <source>
        <dbReference type="Proteomes" id="UP000189580"/>
    </source>
</evidence>
<comment type="similarity">
    <text evidence="1">Belongs to the glycosyl hydrolase 1 family.</text>
</comment>
<name>A0A167C976_9ASCO</name>
<protein>
    <submittedName>
        <fullName evidence="3">Beta-glucosidase</fullName>
    </submittedName>
</protein>
<dbReference type="OrthoDB" id="65569at2759"/>
<dbReference type="Proteomes" id="UP000189580">
    <property type="component" value="Chromosome c"/>
</dbReference>
<gene>
    <name evidence="3" type="primary">BGL7</name>
    <name evidence="3" type="ORF">AWJ20_4192</name>
</gene>
<dbReference type="RefSeq" id="XP_018733860.1">
    <property type="nucleotide sequence ID" value="XM_018881252.1"/>
</dbReference>
<keyword evidence="4" id="KW-1185">Reference proteome</keyword>
<dbReference type="PANTHER" id="PTHR10353:SF53">
    <property type="entry name" value="BETA-1,4-GLUCOSIDASE (EUROFUNG)"/>
    <property type="match status" value="1"/>
</dbReference>
<dbReference type="EMBL" id="CP014500">
    <property type="protein sequence ID" value="ANB11383.1"/>
    <property type="molecule type" value="Genomic_DNA"/>
</dbReference>
<dbReference type="AlphaFoldDB" id="A0A167C976"/>
<feature type="chain" id="PRO_5007884601" evidence="2">
    <location>
        <begin position="22"/>
        <end position="572"/>
    </location>
</feature>
<feature type="signal peptide" evidence="2">
    <location>
        <begin position="1"/>
        <end position="21"/>
    </location>
</feature>
<evidence type="ECO:0000313" key="3">
    <source>
        <dbReference type="EMBL" id="ANB11383.1"/>
    </source>
</evidence>
<dbReference type="GeneID" id="30036297"/>